<dbReference type="NCBIfam" id="TIGR00419">
    <property type="entry name" value="tim"/>
    <property type="match status" value="1"/>
</dbReference>
<comment type="pathway">
    <text evidence="3 10">Carbohydrate biosynthesis; gluconeogenesis.</text>
</comment>
<dbReference type="EMBL" id="JAPXFL010000001">
    <property type="protein sequence ID" value="KAK9512575.1"/>
    <property type="molecule type" value="Genomic_DNA"/>
</dbReference>
<dbReference type="GO" id="GO:0019563">
    <property type="term" value="P:glycerol catabolic process"/>
    <property type="evidence" value="ECO:0007669"/>
    <property type="project" value="TreeGrafter"/>
</dbReference>
<dbReference type="GO" id="GO:0006096">
    <property type="term" value="P:glycolytic process"/>
    <property type="evidence" value="ECO:0007669"/>
    <property type="project" value="UniProtKB-KW"/>
</dbReference>
<keyword evidence="12" id="KW-1185">Reference proteome</keyword>
<evidence type="ECO:0000256" key="4">
    <source>
        <dbReference type="ARBA" id="ARBA00007422"/>
    </source>
</evidence>
<evidence type="ECO:0000256" key="1">
    <source>
        <dbReference type="ARBA" id="ARBA00000474"/>
    </source>
</evidence>
<evidence type="ECO:0000256" key="7">
    <source>
        <dbReference type="ARBA" id="ARBA00019397"/>
    </source>
</evidence>
<dbReference type="Gene3D" id="3.20.20.70">
    <property type="entry name" value="Aldolase class I"/>
    <property type="match status" value="1"/>
</dbReference>
<sequence>MNGNGHDVKSIISKIKKCKCGPDIDIVIAVPSVYLELARKHDGKNIYVAAQNCHKSERNYTGEISAVMLDDLNIEWVLLGDCVRRTLFKESDELIGTKADDALCEGLNVIACLVERKEDDKTGKQHETILSQLKAISDRTDDWCGIVLAYQPVWTFKENITTIKVQEMHSLIRGWIRDNVDENAAKNTRIIYAGKVDSYNALELAEQKDIDGFLIGEKSLTKEFLQIINALKKIKKNVACLNDQDKPKG</sequence>
<evidence type="ECO:0000256" key="6">
    <source>
        <dbReference type="ARBA" id="ARBA00011940"/>
    </source>
</evidence>
<evidence type="ECO:0000256" key="10">
    <source>
        <dbReference type="RuleBase" id="RU363013"/>
    </source>
</evidence>
<comment type="catalytic activity">
    <reaction evidence="1 10">
        <text>D-glyceraldehyde 3-phosphate = dihydroxyacetone phosphate</text>
        <dbReference type="Rhea" id="RHEA:18585"/>
        <dbReference type="ChEBI" id="CHEBI:57642"/>
        <dbReference type="ChEBI" id="CHEBI:59776"/>
        <dbReference type="EC" id="5.3.1.1"/>
    </reaction>
</comment>
<keyword evidence="10" id="KW-0324">Glycolysis</keyword>
<evidence type="ECO:0000313" key="11">
    <source>
        <dbReference type="EMBL" id="KAK9512575.1"/>
    </source>
</evidence>
<evidence type="ECO:0000256" key="9">
    <source>
        <dbReference type="ARBA" id="ARBA00023235"/>
    </source>
</evidence>
<name>A0AAW1DRT1_9HEMI</name>
<dbReference type="GO" id="GO:0004807">
    <property type="term" value="F:triose-phosphate isomerase activity"/>
    <property type="evidence" value="ECO:0007669"/>
    <property type="project" value="UniProtKB-EC"/>
</dbReference>
<comment type="pathway">
    <text evidence="2 10">Carbohydrate degradation; glycolysis; D-glyceraldehyde 3-phosphate from glycerone phosphate: step 1/1.</text>
</comment>
<reference evidence="11 12" key="1">
    <citation type="submission" date="2022-12" db="EMBL/GenBank/DDBJ databases">
        <title>Chromosome-level genome assembly of true bugs.</title>
        <authorList>
            <person name="Ma L."/>
            <person name="Li H."/>
        </authorList>
    </citation>
    <scope>NUCLEOTIDE SEQUENCE [LARGE SCALE GENOMIC DNA]</scope>
    <source>
        <strain evidence="11">Lab_2022b</strain>
    </source>
</reference>
<comment type="similarity">
    <text evidence="4 10">Belongs to the triosephosphate isomerase family.</text>
</comment>
<dbReference type="PROSITE" id="PS51440">
    <property type="entry name" value="TIM_2"/>
    <property type="match status" value="1"/>
</dbReference>
<dbReference type="AlphaFoldDB" id="A0AAW1DRT1"/>
<dbReference type="PANTHER" id="PTHR21139:SF2">
    <property type="entry name" value="TRIOSEPHOSPHATE ISOMERASE"/>
    <property type="match status" value="1"/>
</dbReference>
<dbReference type="PANTHER" id="PTHR21139">
    <property type="entry name" value="TRIOSEPHOSPHATE ISOMERASE"/>
    <property type="match status" value="1"/>
</dbReference>
<comment type="caution">
    <text evidence="11">The sequence shown here is derived from an EMBL/GenBank/DDBJ whole genome shotgun (WGS) entry which is preliminary data.</text>
</comment>
<organism evidence="11 12">
    <name type="scientific">Rhynocoris fuscipes</name>
    <dbReference type="NCBI Taxonomy" id="488301"/>
    <lineage>
        <taxon>Eukaryota</taxon>
        <taxon>Metazoa</taxon>
        <taxon>Ecdysozoa</taxon>
        <taxon>Arthropoda</taxon>
        <taxon>Hexapoda</taxon>
        <taxon>Insecta</taxon>
        <taxon>Pterygota</taxon>
        <taxon>Neoptera</taxon>
        <taxon>Paraneoptera</taxon>
        <taxon>Hemiptera</taxon>
        <taxon>Heteroptera</taxon>
        <taxon>Panheteroptera</taxon>
        <taxon>Cimicomorpha</taxon>
        <taxon>Reduviidae</taxon>
        <taxon>Harpactorinae</taxon>
        <taxon>Harpactorini</taxon>
        <taxon>Rhynocoris</taxon>
    </lineage>
</organism>
<dbReference type="InterPro" id="IPR035990">
    <property type="entry name" value="TIM_sf"/>
</dbReference>
<evidence type="ECO:0000256" key="8">
    <source>
        <dbReference type="ARBA" id="ARBA00022432"/>
    </source>
</evidence>
<evidence type="ECO:0000256" key="2">
    <source>
        <dbReference type="ARBA" id="ARBA00004680"/>
    </source>
</evidence>
<evidence type="ECO:0000256" key="5">
    <source>
        <dbReference type="ARBA" id="ARBA00011738"/>
    </source>
</evidence>
<dbReference type="Pfam" id="PF00121">
    <property type="entry name" value="TIM"/>
    <property type="match status" value="1"/>
</dbReference>
<dbReference type="GO" id="GO:0046166">
    <property type="term" value="P:glyceraldehyde-3-phosphate biosynthetic process"/>
    <property type="evidence" value="ECO:0007669"/>
    <property type="project" value="TreeGrafter"/>
</dbReference>
<evidence type="ECO:0000256" key="3">
    <source>
        <dbReference type="ARBA" id="ARBA00004742"/>
    </source>
</evidence>
<dbReference type="Proteomes" id="UP001461498">
    <property type="component" value="Unassembled WGS sequence"/>
</dbReference>
<gene>
    <name evidence="11" type="ORF">O3M35_000971</name>
</gene>
<evidence type="ECO:0000313" key="12">
    <source>
        <dbReference type="Proteomes" id="UP001461498"/>
    </source>
</evidence>
<comment type="subunit">
    <text evidence="5">Homodimer.</text>
</comment>
<dbReference type="SUPFAM" id="SSF51351">
    <property type="entry name" value="Triosephosphate isomerase (TIM)"/>
    <property type="match status" value="1"/>
</dbReference>
<dbReference type="EC" id="5.3.1.1" evidence="6 10"/>
<dbReference type="GO" id="GO:0005829">
    <property type="term" value="C:cytosol"/>
    <property type="evidence" value="ECO:0007669"/>
    <property type="project" value="TreeGrafter"/>
</dbReference>
<accession>A0AAW1DRT1</accession>
<dbReference type="InterPro" id="IPR013785">
    <property type="entry name" value="Aldolase_TIM"/>
</dbReference>
<dbReference type="CDD" id="cd00311">
    <property type="entry name" value="TIM"/>
    <property type="match status" value="1"/>
</dbReference>
<dbReference type="GO" id="GO:0006094">
    <property type="term" value="P:gluconeogenesis"/>
    <property type="evidence" value="ECO:0007669"/>
    <property type="project" value="UniProtKB-KW"/>
</dbReference>
<protein>
    <recommendedName>
        <fullName evidence="7 10">Triosephosphate isomerase</fullName>
        <ecNumber evidence="6 10">5.3.1.1</ecNumber>
    </recommendedName>
</protein>
<dbReference type="InterPro" id="IPR000652">
    <property type="entry name" value="Triosephosphate_isomerase"/>
</dbReference>
<proteinExistence type="inferred from homology"/>
<keyword evidence="9 10" id="KW-0413">Isomerase</keyword>
<keyword evidence="8 10" id="KW-0312">Gluconeogenesis</keyword>